<dbReference type="EMBL" id="JAUJYN010000001">
    <property type="protein sequence ID" value="KAK1280553.1"/>
    <property type="molecule type" value="Genomic_DNA"/>
</dbReference>
<protein>
    <submittedName>
        <fullName evidence="2">Uncharacterized protein</fullName>
    </submittedName>
</protein>
<feature type="region of interest" description="Disordered" evidence="1">
    <location>
        <begin position="45"/>
        <end position="70"/>
    </location>
</feature>
<evidence type="ECO:0000256" key="1">
    <source>
        <dbReference type="SAM" id="MobiDB-lite"/>
    </source>
</evidence>
<reference evidence="2" key="2">
    <citation type="submission" date="2023-06" db="EMBL/GenBank/DDBJ databases">
        <authorList>
            <person name="Ma L."/>
            <person name="Liu K.-W."/>
            <person name="Li Z."/>
            <person name="Hsiao Y.-Y."/>
            <person name="Qi Y."/>
            <person name="Fu T."/>
            <person name="Tang G."/>
            <person name="Zhang D."/>
            <person name="Sun W.-H."/>
            <person name="Liu D.-K."/>
            <person name="Li Y."/>
            <person name="Chen G.-Z."/>
            <person name="Liu X.-D."/>
            <person name="Liao X.-Y."/>
            <person name="Jiang Y.-T."/>
            <person name="Yu X."/>
            <person name="Hao Y."/>
            <person name="Huang J."/>
            <person name="Zhao X.-W."/>
            <person name="Ke S."/>
            <person name="Chen Y.-Y."/>
            <person name="Wu W.-L."/>
            <person name="Hsu J.-L."/>
            <person name="Lin Y.-F."/>
            <person name="Huang M.-D."/>
            <person name="Li C.-Y."/>
            <person name="Huang L."/>
            <person name="Wang Z.-W."/>
            <person name="Zhao X."/>
            <person name="Zhong W.-Y."/>
            <person name="Peng D.-H."/>
            <person name="Ahmad S."/>
            <person name="Lan S."/>
            <person name="Zhang J.-S."/>
            <person name="Tsai W.-C."/>
            <person name="Van De Peer Y."/>
            <person name="Liu Z.-J."/>
        </authorList>
    </citation>
    <scope>NUCLEOTIDE SEQUENCE</scope>
    <source>
        <strain evidence="2">SCP</strain>
        <tissue evidence="2">Leaves</tissue>
    </source>
</reference>
<comment type="caution">
    <text evidence="2">The sequence shown here is derived from an EMBL/GenBank/DDBJ whole genome shotgun (WGS) entry which is preliminary data.</text>
</comment>
<gene>
    <name evidence="2" type="ORF">QJS04_geneDACA002908</name>
</gene>
<evidence type="ECO:0000313" key="2">
    <source>
        <dbReference type="EMBL" id="KAK1280553.1"/>
    </source>
</evidence>
<dbReference type="AlphaFoldDB" id="A0AAV9BXC8"/>
<evidence type="ECO:0000313" key="3">
    <source>
        <dbReference type="Proteomes" id="UP001179952"/>
    </source>
</evidence>
<name>A0AAV9BXC8_ACOGR</name>
<accession>A0AAV9BXC8</accession>
<feature type="compositionally biased region" description="Basic residues" evidence="1">
    <location>
        <begin position="60"/>
        <end position="70"/>
    </location>
</feature>
<organism evidence="2 3">
    <name type="scientific">Acorus gramineus</name>
    <name type="common">Dwarf sweet flag</name>
    <dbReference type="NCBI Taxonomy" id="55184"/>
    <lineage>
        <taxon>Eukaryota</taxon>
        <taxon>Viridiplantae</taxon>
        <taxon>Streptophyta</taxon>
        <taxon>Embryophyta</taxon>
        <taxon>Tracheophyta</taxon>
        <taxon>Spermatophyta</taxon>
        <taxon>Magnoliopsida</taxon>
        <taxon>Liliopsida</taxon>
        <taxon>Acoraceae</taxon>
        <taxon>Acorus</taxon>
    </lineage>
</organism>
<reference evidence="2" key="1">
    <citation type="journal article" date="2023" name="Nat. Commun.">
        <title>Diploid and tetraploid genomes of Acorus and the evolution of monocots.</title>
        <authorList>
            <person name="Ma L."/>
            <person name="Liu K.W."/>
            <person name="Li Z."/>
            <person name="Hsiao Y.Y."/>
            <person name="Qi Y."/>
            <person name="Fu T."/>
            <person name="Tang G.D."/>
            <person name="Zhang D."/>
            <person name="Sun W.H."/>
            <person name="Liu D.K."/>
            <person name="Li Y."/>
            <person name="Chen G.Z."/>
            <person name="Liu X.D."/>
            <person name="Liao X.Y."/>
            <person name="Jiang Y.T."/>
            <person name="Yu X."/>
            <person name="Hao Y."/>
            <person name="Huang J."/>
            <person name="Zhao X.W."/>
            <person name="Ke S."/>
            <person name="Chen Y.Y."/>
            <person name="Wu W.L."/>
            <person name="Hsu J.L."/>
            <person name="Lin Y.F."/>
            <person name="Huang M.D."/>
            <person name="Li C.Y."/>
            <person name="Huang L."/>
            <person name="Wang Z.W."/>
            <person name="Zhao X."/>
            <person name="Zhong W.Y."/>
            <person name="Peng D.H."/>
            <person name="Ahmad S."/>
            <person name="Lan S."/>
            <person name="Zhang J.S."/>
            <person name="Tsai W.C."/>
            <person name="Van de Peer Y."/>
            <person name="Liu Z.J."/>
        </authorList>
    </citation>
    <scope>NUCLEOTIDE SEQUENCE</scope>
    <source>
        <strain evidence="2">SCP</strain>
    </source>
</reference>
<sequence>MRRESAPPSFYTPSAKCGRDRWRLRSCRNCGRPGRRWTWTWRRRRRGGRGGTGRSSRAGIGRRCRRCRER</sequence>
<dbReference type="Proteomes" id="UP001179952">
    <property type="component" value="Unassembled WGS sequence"/>
</dbReference>
<proteinExistence type="predicted"/>
<keyword evidence="3" id="KW-1185">Reference proteome</keyword>